<organism evidence="1 2">
    <name type="scientific">Paraburkholderia atlantica</name>
    <dbReference type="NCBI Taxonomy" id="2654982"/>
    <lineage>
        <taxon>Bacteria</taxon>
        <taxon>Pseudomonadati</taxon>
        <taxon>Pseudomonadota</taxon>
        <taxon>Betaproteobacteria</taxon>
        <taxon>Burkholderiales</taxon>
        <taxon>Burkholderiaceae</taxon>
        <taxon>Paraburkholderia</taxon>
    </lineage>
</organism>
<dbReference type="KEGG" id="bge:BC1002_7110"/>
<proteinExistence type="predicted"/>
<dbReference type="eggNOG" id="ENOG5034876">
    <property type="taxonomic scope" value="Bacteria"/>
</dbReference>
<name>D5WNI1_PARAM</name>
<dbReference type="RefSeq" id="WP_013094636.1">
    <property type="nucleotide sequence ID" value="NC_014120.1"/>
</dbReference>
<geneLocation type="plasmid" evidence="1 2">
    <name>pBC201</name>
</geneLocation>
<dbReference type="EMBL" id="CP002016">
    <property type="protein sequence ID" value="ADG20860.1"/>
    <property type="molecule type" value="Genomic_DNA"/>
</dbReference>
<reference evidence="1 2" key="2">
    <citation type="journal article" date="2012" name="J. Bacteriol.">
        <title>Genome Sequences of Burkholderia sp. Strains CCGE1002 and H160, Isolated from Legume Nodules in Mexico and Brazil.</title>
        <authorList>
            <person name="Ormeno-Orrillo E."/>
            <person name="Rogel M.A."/>
            <person name="Chueire L.M."/>
            <person name="Tiedje J.M."/>
            <person name="Martinez-Romero E."/>
            <person name="Hungria M."/>
        </authorList>
    </citation>
    <scope>NUCLEOTIDE SEQUENCE [LARGE SCALE GENOMIC DNA]</scope>
    <source>
        <strain evidence="1 2">CCGE1002</strain>
        <plasmid evidence="2">pBC201</plasmid>
    </source>
</reference>
<reference evidence="2" key="1">
    <citation type="submission" date="2010-04" db="EMBL/GenBank/DDBJ databases">
        <title>Complete sequence of plasmid 1 of Burkholderia sp. CCGE1002.</title>
        <authorList>
            <consortium name="US DOE Joint Genome Institute"/>
            <person name="Lucas S."/>
            <person name="Copeland A."/>
            <person name="Lapidus A."/>
            <person name="Cheng J.-F."/>
            <person name="Bruce D."/>
            <person name="Goodwin L."/>
            <person name="Pitluck S."/>
            <person name="Chertkov O."/>
            <person name="Detter J.C."/>
            <person name="Han C."/>
            <person name="Tapia R."/>
            <person name="Land M."/>
            <person name="Hauser L."/>
            <person name="Kyrpides N."/>
            <person name="Ovchinnikova G."/>
            <person name="Martinez-Romero E."/>
            <person name="Hernandez M.A.R."/>
            <person name="Tiedje J.M."/>
            <person name="Woyke T."/>
        </authorList>
    </citation>
    <scope>NUCLEOTIDE SEQUENCE [LARGE SCALE GENOMIC DNA]</scope>
    <source>
        <strain evidence="2">CCGE1002</strain>
        <plasmid evidence="2">pBC201</plasmid>
    </source>
</reference>
<dbReference type="GeneID" id="301098068"/>
<dbReference type="HOGENOM" id="CLU_179114_0_0_4"/>
<protein>
    <submittedName>
        <fullName evidence="1">Uncharacterized protein</fullName>
    </submittedName>
</protein>
<keyword evidence="1" id="KW-0614">Plasmid</keyword>
<evidence type="ECO:0000313" key="1">
    <source>
        <dbReference type="EMBL" id="ADG20860.1"/>
    </source>
</evidence>
<sequence length="82" mass="9547">MKSAEEQSLRYQVDKWLAPTLTQGVHVTVFSRTRSDGRRYVCVEASDRLTSHSLFFFRHDNGWKVFPAQPDRPQLTVERHAA</sequence>
<accession>D5WNI1</accession>
<evidence type="ECO:0000313" key="2">
    <source>
        <dbReference type="Proteomes" id="UP000002190"/>
    </source>
</evidence>
<gene>
    <name evidence="1" type="ordered locus">BC1002_7110</name>
</gene>
<dbReference type="AlphaFoldDB" id="D5WNI1"/>
<dbReference type="Proteomes" id="UP000002190">
    <property type="component" value="Plasmid pBC201"/>
</dbReference>